<dbReference type="EMBL" id="JABAHY010000001">
    <property type="protein sequence ID" value="NLS08424.1"/>
    <property type="molecule type" value="Genomic_DNA"/>
</dbReference>
<name>A0A7X8YCC7_9MICC</name>
<comment type="caution">
    <text evidence="8">The sequence shown here is derived from an EMBL/GenBank/DDBJ whole genome shotgun (WGS) entry which is preliminary data.</text>
</comment>
<dbReference type="Gene3D" id="1.10.230.10">
    <property type="entry name" value="Cytochrome P450-Terp, domain 2"/>
    <property type="match status" value="1"/>
</dbReference>
<proteinExistence type="inferred from homology"/>
<dbReference type="InterPro" id="IPR024176">
    <property type="entry name" value="Citrate_synthase_bac-typ"/>
</dbReference>
<dbReference type="InterPro" id="IPR002020">
    <property type="entry name" value="Citrate_synthase"/>
</dbReference>
<dbReference type="GO" id="GO:0005829">
    <property type="term" value="C:cytosol"/>
    <property type="evidence" value="ECO:0007669"/>
    <property type="project" value="TreeGrafter"/>
</dbReference>
<gene>
    <name evidence="8" type="ORF">HGQ17_00055</name>
</gene>
<keyword evidence="9" id="KW-1185">Reference proteome</keyword>
<dbReference type="InterPro" id="IPR016143">
    <property type="entry name" value="Citrate_synth-like_sm_a-sub"/>
</dbReference>
<evidence type="ECO:0000256" key="5">
    <source>
        <dbReference type="PIRNR" id="PIRNR001369"/>
    </source>
</evidence>
<evidence type="ECO:0000256" key="7">
    <source>
        <dbReference type="RuleBase" id="RU003406"/>
    </source>
</evidence>
<comment type="similarity">
    <text evidence="2 5 7">Belongs to the citrate synthase family.</text>
</comment>
<dbReference type="PROSITE" id="PS00480">
    <property type="entry name" value="CITRATE_SYNTHASE"/>
    <property type="match status" value="1"/>
</dbReference>
<dbReference type="InterPro" id="IPR019810">
    <property type="entry name" value="Citrate_synthase_AS"/>
</dbReference>
<comment type="catalytic activity">
    <reaction evidence="4">
        <text>oxaloacetate + acetyl-CoA + H2O = citrate + CoA + H(+)</text>
        <dbReference type="Rhea" id="RHEA:16845"/>
        <dbReference type="ChEBI" id="CHEBI:15377"/>
        <dbReference type="ChEBI" id="CHEBI:15378"/>
        <dbReference type="ChEBI" id="CHEBI:16452"/>
        <dbReference type="ChEBI" id="CHEBI:16947"/>
        <dbReference type="ChEBI" id="CHEBI:57287"/>
        <dbReference type="ChEBI" id="CHEBI:57288"/>
        <dbReference type="EC" id="2.3.3.16"/>
    </reaction>
</comment>
<dbReference type="GO" id="GO:0006099">
    <property type="term" value="P:tricarboxylic acid cycle"/>
    <property type="evidence" value="ECO:0007669"/>
    <property type="project" value="UniProtKB-UniPathway"/>
</dbReference>
<dbReference type="GO" id="GO:0005975">
    <property type="term" value="P:carbohydrate metabolic process"/>
    <property type="evidence" value="ECO:0007669"/>
    <property type="project" value="TreeGrafter"/>
</dbReference>
<organism evidence="8 9">
    <name type="scientific">Nesterenkonia sedimenti</name>
    <dbReference type="NCBI Taxonomy" id="1463632"/>
    <lineage>
        <taxon>Bacteria</taxon>
        <taxon>Bacillati</taxon>
        <taxon>Actinomycetota</taxon>
        <taxon>Actinomycetes</taxon>
        <taxon>Micrococcales</taxon>
        <taxon>Micrococcaceae</taxon>
        <taxon>Nesterenkonia</taxon>
    </lineage>
</organism>
<sequence length="386" mass="41877">MDDTLIEVPRGLTNVAVAETAISQVRGLEGYYQYRGHSATEVARTASFEQAWQLLMDGNLPDDDAGLGDQAVALQQEHRQLVTDIARRTLPAQQAQSQGTSFNALTGLQVGLPLIASELGLKPLYDLDPRTRREQAVLMIALTPQLLTTLHRFARGETELVLSEQTGFVARYLHQLTGELPAEKTVAALSTYLVAAMEHGFNASTFTARVIASTGADIAACLAGALGAFTGPLHGGAPSRALETLDEVQASGAETEQWLRDEISSGRRLMGFGHAVYRTVDPRSQMLKEVVSDLGGDRVSSALEFEEAAEKVLQELKPGRGLHANVEFYASVLLEHCGIPRQMFTPTFAVARVVGWAAHILEQAEDTKIFRPSAKFTGEQLRATPR</sequence>
<dbReference type="InterPro" id="IPR036969">
    <property type="entry name" value="Citrate_synthase_sf"/>
</dbReference>
<dbReference type="InterPro" id="IPR016142">
    <property type="entry name" value="Citrate_synth-like_lrg_a-sub"/>
</dbReference>
<evidence type="ECO:0000313" key="9">
    <source>
        <dbReference type="Proteomes" id="UP000523139"/>
    </source>
</evidence>
<evidence type="ECO:0000256" key="2">
    <source>
        <dbReference type="ARBA" id="ARBA00010566"/>
    </source>
</evidence>
<reference evidence="8 9" key="1">
    <citation type="submission" date="2020-04" db="EMBL/GenBank/DDBJ databases">
        <title>Nesterenkonia sp. nov., isolated from marine sediment.</title>
        <authorList>
            <person name="Zhang G."/>
        </authorList>
    </citation>
    <scope>NUCLEOTIDE SEQUENCE [LARGE SCALE GENOMIC DNA]</scope>
    <source>
        <strain evidence="8 9">MY13</strain>
    </source>
</reference>
<comment type="pathway">
    <text evidence="1">Carbohydrate metabolism; tricarboxylic acid cycle.</text>
</comment>
<evidence type="ECO:0000256" key="6">
    <source>
        <dbReference type="PIRSR" id="PIRSR001369-1"/>
    </source>
</evidence>
<evidence type="ECO:0000256" key="1">
    <source>
        <dbReference type="ARBA" id="ARBA00005163"/>
    </source>
</evidence>
<dbReference type="SUPFAM" id="SSF48256">
    <property type="entry name" value="Citrate synthase"/>
    <property type="match status" value="1"/>
</dbReference>
<accession>A0A7X8YCC7</accession>
<dbReference type="PRINTS" id="PR00143">
    <property type="entry name" value="CITRTSNTHASE"/>
</dbReference>
<dbReference type="UniPathway" id="UPA00223"/>
<dbReference type="GO" id="GO:0036440">
    <property type="term" value="F:citrate synthase activity"/>
    <property type="evidence" value="ECO:0007669"/>
    <property type="project" value="UniProtKB-EC"/>
</dbReference>
<dbReference type="AlphaFoldDB" id="A0A7X8YCC7"/>
<dbReference type="PANTHER" id="PTHR11739">
    <property type="entry name" value="CITRATE SYNTHASE"/>
    <property type="match status" value="1"/>
</dbReference>
<dbReference type="Pfam" id="PF00285">
    <property type="entry name" value="Citrate_synt"/>
    <property type="match status" value="1"/>
</dbReference>
<evidence type="ECO:0000313" key="8">
    <source>
        <dbReference type="EMBL" id="NLS08424.1"/>
    </source>
</evidence>
<feature type="active site" evidence="6">
    <location>
        <position position="327"/>
    </location>
</feature>
<keyword evidence="3 5" id="KW-0808">Transferase</keyword>
<dbReference type="Proteomes" id="UP000523139">
    <property type="component" value="Unassembled WGS sequence"/>
</dbReference>
<dbReference type="PIRSF" id="PIRSF001369">
    <property type="entry name" value="Citrate_synth"/>
    <property type="match status" value="1"/>
</dbReference>
<dbReference type="PANTHER" id="PTHR11739:SF23">
    <property type="entry name" value="CITRATE SYNTHASE 2-RELATED"/>
    <property type="match status" value="1"/>
</dbReference>
<feature type="active site" evidence="6">
    <location>
        <position position="274"/>
    </location>
</feature>
<evidence type="ECO:0000256" key="4">
    <source>
        <dbReference type="ARBA" id="ARBA00049288"/>
    </source>
</evidence>
<dbReference type="Gene3D" id="1.10.580.10">
    <property type="entry name" value="Citrate Synthase, domain 1"/>
    <property type="match status" value="1"/>
</dbReference>
<protein>
    <recommendedName>
        <fullName evidence="5">Citrate synthase</fullName>
    </recommendedName>
</protein>
<evidence type="ECO:0000256" key="3">
    <source>
        <dbReference type="ARBA" id="ARBA00022679"/>
    </source>
</evidence>